<dbReference type="InterPro" id="IPR011989">
    <property type="entry name" value="ARM-like"/>
</dbReference>
<dbReference type="EMBL" id="BOPG01000033">
    <property type="protein sequence ID" value="GIJ57741.1"/>
    <property type="molecule type" value="Genomic_DNA"/>
</dbReference>
<name>A0A8J3Z9Q1_9ACTN</name>
<dbReference type="Proteomes" id="UP000612585">
    <property type="component" value="Unassembled WGS sequence"/>
</dbReference>
<reference evidence="1" key="1">
    <citation type="submission" date="2021-01" db="EMBL/GenBank/DDBJ databases">
        <title>Whole genome shotgun sequence of Virgisporangium aurantiacum NBRC 16421.</title>
        <authorList>
            <person name="Komaki H."/>
            <person name="Tamura T."/>
        </authorList>
    </citation>
    <scope>NUCLEOTIDE SEQUENCE</scope>
    <source>
        <strain evidence="1">NBRC 16421</strain>
    </source>
</reference>
<evidence type="ECO:0008006" key="3">
    <source>
        <dbReference type="Google" id="ProtNLM"/>
    </source>
</evidence>
<dbReference type="AlphaFoldDB" id="A0A8J3Z9Q1"/>
<dbReference type="RefSeq" id="WP_203997350.1">
    <property type="nucleotide sequence ID" value="NZ_BOPG01000033.1"/>
</dbReference>
<sequence>MVPFLVWLVDEPATADRAALTTLLRHVGIGPRDDGDLPFDPDTAFAGQAVTAEQEAMVVERVYHLEEQFTDDWVDIADACAEKWDADAYRAAAAHVDAYRRWLADDDSEIAAQAAELLAWFPAAESTVAALLSADRDDAVRASANLALAHLDGSDAVVVERMTALLDHASFLVRITAAVALAYRVGQRLPDRALSVLVDAKEQEELPDFPPGWHQRAQRGYVALALQRLGLG</sequence>
<dbReference type="Gene3D" id="1.25.10.10">
    <property type="entry name" value="Leucine-rich Repeat Variant"/>
    <property type="match status" value="1"/>
</dbReference>
<protein>
    <recommendedName>
        <fullName evidence="3">HEAT repeat-containing protein</fullName>
    </recommendedName>
</protein>
<accession>A0A8J3Z9Q1</accession>
<dbReference type="SUPFAM" id="SSF48371">
    <property type="entry name" value="ARM repeat"/>
    <property type="match status" value="1"/>
</dbReference>
<dbReference type="InterPro" id="IPR016024">
    <property type="entry name" value="ARM-type_fold"/>
</dbReference>
<evidence type="ECO:0000313" key="1">
    <source>
        <dbReference type="EMBL" id="GIJ57741.1"/>
    </source>
</evidence>
<comment type="caution">
    <text evidence="1">The sequence shown here is derived from an EMBL/GenBank/DDBJ whole genome shotgun (WGS) entry which is preliminary data.</text>
</comment>
<evidence type="ECO:0000313" key="2">
    <source>
        <dbReference type="Proteomes" id="UP000612585"/>
    </source>
</evidence>
<gene>
    <name evidence="1" type="ORF">Vau01_052570</name>
</gene>
<proteinExistence type="predicted"/>
<organism evidence="1 2">
    <name type="scientific">Virgisporangium aurantiacum</name>
    <dbReference type="NCBI Taxonomy" id="175570"/>
    <lineage>
        <taxon>Bacteria</taxon>
        <taxon>Bacillati</taxon>
        <taxon>Actinomycetota</taxon>
        <taxon>Actinomycetes</taxon>
        <taxon>Micromonosporales</taxon>
        <taxon>Micromonosporaceae</taxon>
        <taxon>Virgisporangium</taxon>
    </lineage>
</organism>
<keyword evidence="2" id="KW-1185">Reference proteome</keyword>